<dbReference type="EMBL" id="JAMPLM010000073">
    <property type="protein sequence ID" value="MEP1062570.1"/>
    <property type="molecule type" value="Genomic_DNA"/>
</dbReference>
<keyword evidence="2" id="KW-1185">Reference proteome</keyword>
<reference evidence="1 2" key="1">
    <citation type="submission" date="2022-04" db="EMBL/GenBank/DDBJ databases">
        <title>Positive selection, recombination, and allopatry shape intraspecific diversity of widespread and dominant cyanobacteria.</title>
        <authorList>
            <person name="Wei J."/>
            <person name="Shu W."/>
            <person name="Hu C."/>
        </authorList>
    </citation>
    <scope>NUCLEOTIDE SEQUENCE [LARGE SCALE GENOMIC DNA]</scope>
    <source>
        <strain evidence="1 2">AS-A4</strain>
    </source>
</reference>
<evidence type="ECO:0000313" key="1">
    <source>
        <dbReference type="EMBL" id="MEP1062570.1"/>
    </source>
</evidence>
<protein>
    <submittedName>
        <fullName evidence="1">Uncharacterized protein</fullName>
    </submittedName>
</protein>
<accession>A0ABV0KTK5</accession>
<dbReference type="Proteomes" id="UP001476950">
    <property type="component" value="Unassembled WGS sequence"/>
</dbReference>
<proteinExistence type="predicted"/>
<organism evidence="1 2">
    <name type="scientific">Stenomitos frigidus AS-A4</name>
    <dbReference type="NCBI Taxonomy" id="2933935"/>
    <lineage>
        <taxon>Bacteria</taxon>
        <taxon>Bacillati</taxon>
        <taxon>Cyanobacteriota</taxon>
        <taxon>Cyanophyceae</taxon>
        <taxon>Leptolyngbyales</taxon>
        <taxon>Leptolyngbyaceae</taxon>
        <taxon>Stenomitos</taxon>
    </lineage>
</organism>
<name>A0ABV0KTK5_9CYAN</name>
<dbReference type="RefSeq" id="WP_190455676.1">
    <property type="nucleotide sequence ID" value="NZ_JAMPLM010000073.1"/>
</dbReference>
<comment type="caution">
    <text evidence="1">The sequence shown here is derived from an EMBL/GenBank/DDBJ whole genome shotgun (WGS) entry which is preliminary data.</text>
</comment>
<sequence>MANDHFVLPVLDALKTGTIAKSITQQQFCFSASSHRCLLSNLYFRKAFQARLPALYQRDTCHLLVAHKVLHQPILQIDDLLPSCQSR</sequence>
<evidence type="ECO:0000313" key="2">
    <source>
        <dbReference type="Proteomes" id="UP001476950"/>
    </source>
</evidence>
<gene>
    <name evidence="1" type="ORF">NDI38_29805</name>
</gene>